<organism evidence="1">
    <name type="scientific">Arion vulgaris</name>
    <dbReference type="NCBI Taxonomy" id="1028688"/>
    <lineage>
        <taxon>Eukaryota</taxon>
        <taxon>Metazoa</taxon>
        <taxon>Spiralia</taxon>
        <taxon>Lophotrochozoa</taxon>
        <taxon>Mollusca</taxon>
        <taxon>Gastropoda</taxon>
        <taxon>Heterobranchia</taxon>
        <taxon>Euthyneura</taxon>
        <taxon>Panpulmonata</taxon>
        <taxon>Eupulmonata</taxon>
        <taxon>Stylommatophora</taxon>
        <taxon>Helicina</taxon>
        <taxon>Arionoidea</taxon>
        <taxon>Arionidae</taxon>
        <taxon>Arion</taxon>
    </lineage>
</organism>
<dbReference type="AlphaFoldDB" id="A0A0B7BW91"/>
<gene>
    <name evidence="1" type="primary">ORF215296</name>
</gene>
<reference evidence="1" key="1">
    <citation type="submission" date="2014-12" db="EMBL/GenBank/DDBJ databases">
        <title>Insight into the proteome of Arion vulgaris.</title>
        <authorList>
            <person name="Aradska J."/>
            <person name="Bulat T."/>
            <person name="Smidak R."/>
            <person name="Sarate P."/>
            <person name="Gangsoo J."/>
            <person name="Sialana F."/>
            <person name="Bilban M."/>
            <person name="Lubec G."/>
        </authorList>
    </citation>
    <scope>NUCLEOTIDE SEQUENCE</scope>
    <source>
        <tissue evidence="1">Skin</tissue>
    </source>
</reference>
<proteinExistence type="predicted"/>
<evidence type="ECO:0000313" key="1">
    <source>
        <dbReference type="EMBL" id="CEK97278.1"/>
    </source>
</evidence>
<protein>
    <submittedName>
        <fullName evidence="1">Uncharacterized protein</fullName>
    </submittedName>
</protein>
<accession>A0A0B7BW91</accession>
<name>A0A0B7BW91_9EUPU</name>
<dbReference type="EMBL" id="HACG01050413">
    <property type="protein sequence ID" value="CEK97278.1"/>
    <property type="molecule type" value="Transcribed_RNA"/>
</dbReference>
<sequence>MIIFKYFESCDSLVVRAFALIMSSQNRHTVGEVFVFPDHDGFHAHPASVLLCTRETLECTGEQCLGYEQYGTKPCSYRQLYIYILVCVCVQSSIF</sequence>